<dbReference type="AlphaFoldDB" id="A0A0J1AX20"/>
<accession>A0A0J1AX20</accession>
<evidence type="ECO:0000313" key="3">
    <source>
        <dbReference type="Proteomes" id="UP000053611"/>
    </source>
</evidence>
<protein>
    <submittedName>
        <fullName evidence="2">Uncharacterized protein</fullName>
    </submittedName>
</protein>
<feature type="region of interest" description="Disordered" evidence="1">
    <location>
        <begin position="16"/>
        <end position="65"/>
    </location>
</feature>
<dbReference type="EMBL" id="KQ087247">
    <property type="protein sequence ID" value="KLT39859.1"/>
    <property type="molecule type" value="Genomic_DNA"/>
</dbReference>
<keyword evidence="3" id="KW-1185">Reference proteome</keyword>
<gene>
    <name evidence="2" type="ORF">CC85DRAFT_288121</name>
</gene>
<reference evidence="2 3" key="1">
    <citation type="submission" date="2015-03" db="EMBL/GenBank/DDBJ databases">
        <title>Genomics and transcriptomics of the oil-accumulating basidiomycete yeast T. oleaginosus allow insights into substrate utilization and the diverse evolutionary trajectories of mating systems in fungi.</title>
        <authorList>
            <consortium name="DOE Joint Genome Institute"/>
            <person name="Kourist R."/>
            <person name="Kracht O."/>
            <person name="Bracharz F."/>
            <person name="Lipzen A."/>
            <person name="Nolan M."/>
            <person name="Ohm R."/>
            <person name="Grigoriev I."/>
            <person name="Sun S."/>
            <person name="Heitman J."/>
            <person name="Bruck T."/>
            <person name="Nowrousian M."/>
        </authorList>
    </citation>
    <scope>NUCLEOTIDE SEQUENCE [LARGE SCALE GENOMIC DNA]</scope>
    <source>
        <strain evidence="2 3">IBC0246</strain>
    </source>
</reference>
<name>A0A0J1AX20_9TREE</name>
<dbReference type="Proteomes" id="UP000053611">
    <property type="component" value="Unassembled WGS sequence"/>
</dbReference>
<proteinExistence type="predicted"/>
<organism evidence="2 3">
    <name type="scientific">Cutaneotrichosporon oleaginosum</name>
    <dbReference type="NCBI Taxonomy" id="879819"/>
    <lineage>
        <taxon>Eukaryota</taxon>
        <taxon>Fungi</taxon>
        <taxon>Dikarya</taxon>
        <taxon>Basidiomycota</taxon>
        <taxon>Agaricomycotina</taxon>
        <taxon>Tremellomycetes</taxon>
        <taxon>Trichosporonales</taxon>
        <taxon>Trichosporonaceae</taxon>
        <taxon>Cutaneotrichosporon</taxon>
    </lineage>
</organism>
<sequence>MEFNVARMERATVRETGAPALAGRPAPRRCIPRLPLPHSGFPPAPRSPPEKVLTPKQAPSFVSRA</sequence>
<evidence type="ECO:0000313" key="2">
    <source>
        <dbReference type="EMBL" id="KLT39859.1"/>
    </source>
</evidence>
<evidence type="ECO:0000256" key="1">
    <source>
        <dbReference type="SAM" id="MobiDB-lite"/>
    </source>
</evidence>